<protein>
    <submittedName>
        <fullName evidence="1">Uncharacterized protein</fullName>
    </submittedName>
</protein>
<comment type="caution">
    <text evidence="1">The sequence shown here is derived from an EMBL/GenBank/DDBJ whole genome shotgun (WGS) entry which is preliminary data.</text>
</comment>
<name>A0A4S4NAL3_9BACT</name>
<dbReference type="Gene3D" id="3.10.450.40">
    <property type="match status" value="1"/>
</dbReference>
<dbReference type="OrthoDB" id="581814at2"/>
<reference evidence="1 2" key="1">
    <citation type="submission" date="2019-04" db="EMBL/GenBank/DDBJ databases">
        <title>Lewinella litorea sp. nov., isolated from a marine sand.</title>
        <authorList>
            <person name="Yoon J.-H."/>
        </authorList>
    </citation>
    <scope>NUCLEOTIDE SEQUENCE [LARGE SCALE GENOMIC DNA]</scope>
    <source>
        <strain evidence="1 2">HSMS-39</strain>
    </source>
</reference>
<dbReference type="Proteomes" id="UP000308528">
    <property type="component" value="Unassembled WGS sequence"/>
</dbReference>
<sequence length="240" mass="28307">MVNQNICYFDLKREMEKHPKYTITDKPFYTKTALQLAVRSKISGYSPGSYLQGKDFEFMTEYLRQCHIYWNYKSRSGVSKIEVVKNLKNPKTKGIILHLKCGEKEVVSYTLSKIEKRNYNQEFRDVMRYVVKPQIYEAKTKYFDGNEYMICSVTKEPFAFEDCDVDHIDPEFEEIVKSFIDKFKISITPGLFPDVKDFDGTYKLTDTKVTDLFYNYHKSVCNLQCVSKNGHKIITARRKK</sequence>
<evidence type="ECO:0000313" key="1">
    <source>
        <dbReference type="EMBL" id="THH36386.1"/>
    </source>
</evidence>
<keyword evidence="2" id="KW-1185">Reference proteome</keyword>
<evidence type="ECO:0000313" key="2">
    <source>
        <dbReference type="Proteomes" id="UP000308528"/>
    </source>
</evidence>
<accession>A0A4S4NAL3</accession>
<dbReference type="EMBL" id="SRSF01000009">
    <property type="protein sequence ID" value="THH36386.1"/>
    <property type="molecule type" value="Genomic_DNA"/>
</dbReference>
<dbReference type="AlphaFoldDB" id="A0A4S4NAL3"/>
<organism evidence="1 2">
    <name type="scientific">Neolewinella litorea</name>
    <dbReference type="NCBI Taxonomy" id="2562452"/>
    <lineage>
        <taxon>Bacteria</taxon>
        <taxon>Pseudomonadati</taxon>
        <taxon>Bacteroidota</taxon>
        <taxon>Saprospiria</taxon>
        <taxon>Saprospirales</taxon>
        <taxon>Lewinellaceae</taxon>
        <taxon>Neolewinella</taxon>
    </lineage>
</organism>
<proteinExistence type="predicted"/>
<gene>
    <name evidence="1" type="ORF">E4021_14975</name>
</gene>
<dbReference type="RefSeq" id="WP_136460189.1">
    <property type="nucleotide sequence ID" value="NZ_SRSF01000009.1"/>
</dbReference>